<gene>
    <name evidence="6" type="primary">gabD2</name>
    <name evidence="6" type="ORF">DI609_02410</name>
</gene>
<accession>A0A2W5B6T2</accession>
<dbReference type="InterPro" id="IPR029510">
    <property type="entry name" value="Ald_DH_CS_GLU"/>
</dbReference>
<evidence type="ECO:0000256" key="3">
    <source>
        <dbReference type="PROSITE-ProRule" id="PRU10007"/>
    </source>
</evidence>
<proteinExistence type="inferred from homology"/>
<dbReference type="Pfam" id="PF00171">
    <property type="entry name" value="Aldedh"/>
    <property type="match status" value="1"/>
</dbReference>
<sequence length="532" mass="56902">MTALRFPKRLSLGALPADFQEALRGLSANKLPADGSKPEKTIDVEVSFTAEHLGWVGSGDEEDVHRAVDAARQAQRSWAHVPFSERKAILLRFHDAVLKNRELLMDMVQLETGKNRASAFDEVMDVANNSRYYANNAEKILSPKRRRSAVPVLAKSRQHFQPVGVVGQISPWNYPLTLGISDALPALIAGNAVVAKPDSATPFTSLLVFGLLFEAGLPRDLVQLVTGSGRVVGSEIANTCDFLMFTGSTATGKILGATAGSRLIGFSAELGGKNPLIVAADAKMDYTVRGVVDACYSNSGQLCVSIERVYVERPVYEEFSAKFADAVRAMTLGPGFDWEVAMGSLASQQQLDTVTSYVDDAVAKGARVLAGGKARPDLGPYFYEPTVLADVPADAKLRTEEVFGPVVFVEVVDDLVAAVNAANDTVYGLNASVFASPETGHHIAPQIRAGSVSINDGYTAAWSAIENTSGGMKESGMGGRHGAAGLLKYTDSQNITEQRWMSMRGPESLGAKAYARIMSTALLAGKKLRMLP</sequence>
<name>A0A2W5B6T2_9CORY</name>
<comment type="similarity">
    <text evidence="1 4">Belongs to the aldehyde dehydrogenase family.</text>
</comment>
<dbReference type="InterPro" id="IPR016161">
    <property type="entry name" value="Ald_DH/histidinol_DH"/>
</dbReference>
<dbReference type="InterPro" id="IPR015590">
    <property type="entry name" value="Aldehyde_DH_dom"/>
</dbReference>
<evidence type="ECO:0000259" key="5">
    <source>
        <dbReference type="Pfam" id="PF00171"/>
    </source>
</evidence>
<dbReference type="InterPro" id="IPR016163">
    <property type="entry name" value="Ald_DH_C"/>
</dbReference>
<keyword evidence="2 4" id="KW-0560">Oxidoreductase</keyword>
<evidence type="ECO:0000256" key="4">
    <source>
        <dbReference type="RuleBase" id="RU003345"/>
    </source>
</evidence>
<dbReference type="Gene3D" id="3.40.309.10">
    <property type="entry name" value="Aldehyde Dehydrogenase, Chain A, domain 2"/>
    <property type="match status" value="1"/>
</dbReference>
<feature type="domain" description="Aldehyde dehydrogenase" evidence="5">
    <location>
        <begin position="40"/>
        <end position="494"/>
    </location>
</feature>
<evidence type="ECO:0000313" key="6">
    <source>
        <dbReference type="EMBL" id="PZP02505.1"/>
    </source>
</evidence>
<protein>
    <submittedName>
        <fullName evidence="6">Succinic semialdehyde dehydrogenase</fullName>
    </submittedName>
</protein>
<dbReference type="NCBIfam" id="NF006916">
    <property type="entry name" value="PRK09407.1"/>
    <property type="match status" value="1"/>
</dbReference>
<feature type="active site" evidence="3">
    <location>
        <position position="269"/>
    </location>
</feature>
<dbReference type="PROSITE" id="PS00687">
    <property type="entry name" value="ALDEHYDE_DEHYDR_GLU"/>
    <property type="match status" value="1"/>
</dbReference>
<reference evidence="6 7" key="1">
    <citation type="submission" date="2017-11" db="EMBL/GenBank/DDBJ databases">
        <title>Infants hospitalized years apart are colonized by the same room-sourced microbial strains.</title>
        <authorList>
            <person name="Brooks B."/>
            <person name="Olm M.R."/>
            <person name="Firek B.A."/>
            <person name="Baker R."/>
            <person name="Thomas B.C."/>
            <person name="Morowitz M.J."/>
            <person name="Banfield J.F."/>
        </authorList>
    </citation>
    <scope>NUCLEOTIDE SEQUENCE [LARGE SCALE GENOMIC DNA]</scope>
    <source>
        <strain evidence="6">S2_012_000_R3_87</strain>
    </source>
</reference>
<dbReference type="SUPFAM" id="SSF53720">
    <property type="entry name" value="ALDH-like"/>
    <property type="match status" value="1"/>
</dbReference>
<evidence type="ECO:0000313" key="7">
    <source>
        <dbReference type="Proteomes" id="UP000249451"/>
    </source>
</evidence>
<dbReference type="AlphaFoldDB" id="A0A2W5B6T2"/>
<dbReference type="EMBL" id="QFNY01000035">
    <property type="protein sequence ID" value="PZP02505.1"/>
    <property type="molecule type" value="Genomic_DNA"/>
</dbReference>
<dbReference type="CDD" id="cd07101">
    <property type="entry name" value="ALDH_SSADH2_GabD2"/>
    <property type="match status" value="1"/>
</dbReference>
<evidence type="ECO:0000256" key="1">
    <source>
        <dbReference type="ARBA" id="ARBA00009986"/>
    </source>
</evidence>
<comment type="caution">
    <text evidence="6">The sequence shown here is derived from an EMBL/GenBank/DDBJ whole genome shotgun (WGS) entry which is preliminary data.</text>
</comment>
<evidence type="ECO:0000256" key="2">
    <source>
        <dbReference type="ARBA" id="ARBA00023002"/>
    </source>
</evidence>
<dbReference type="InterPro" id="IPR016162">
    <property type="entry name" value="Ald_DH_N"/>
</dbReference>
<dbReference type="GO" id="GO:0016620">
    <property type="term" value="F:oxidoreductase activity, acting on the aldehyde or oxo group of donors, NAD or NADP as acceptor"/>
    <property type="evidence" value="ECO:0007669"/>
    <property type="project" value="InterPro"/>
</dbReference>
<dbReference type="Proteomes" id="UP000249451">
    <property type="component" value="Unassembled WGS sequence"/>
</dbReference>
<dbReference type="FunFam" id="3.40.309.10:FF:000009">
    <property type="entry name" value="Aldehyde dehydrogenase A"/>
    <property type="match status" value="1"/>
</dbReference>
<dbReference type="Gene3D" id="3.40.605.10">
    <property type="entry name" value="Aldehyde Dehydrogenase, Chain A, domain 1"/>
    <property type="match status" value="1"/>
</dbReference>
<organism evidence="6 7">
    <name type="scientific">Corynebacterium urealyticum</name>
    <dbReference type="NCBI Taxonomy" id="43771"/>
    <lineage>
        <taxon>Bacteria</taxon>
        <taxon>Bacillati</taxon>
        <taxon>Actinomycetota</taxon>
        <taxon>Actinomycetes</taxon>
        <taxon>Mycobacteriales</taxon>
        <taxon>Corynebacteriaceae</taxon>
        <taxon>Corynebacterium</taxon>
    </lineage>
</organism>
<dbReference type="PANTHER" id="PTHR11699">
    <property type="entry name" value="ALDEHYDE DEHYDROGENASE-RELATED"/>
    <property type="match status" value="1"/>
</dbReference>